<keyword evidence="3" id="KW-1185">Reference proteome</keyword>
<dbReference type="RefSeq" id="WP_021171243.1">
    <property type="nucleotide sequence ID" value="NZ_CTRP01000016.1"/>
</dbReference>
<evidence type="ECO:0000313" key="3">
    <source>
        <dbReference type="Proteomes" id="UP000049855"/>
    </source>
</evidence>
<sequence>MKTITKIFVFILLMSFSNLVFANDWVYAGRYVLRSNFSHTHHTDVFLMNHLTSYSNQLVGTGKNDYSLYDVYYMHDHASDTGDGTKEYDDRSFQFQAMIVPLNIYGKVMDYTGTYSGTIVSEFIISAKGVLGVSPKHQKVYDRKTNQLLFEASGDMGSEPLYKGSAAEAILKHSGDHPVSHGTCDELNGSSYYPYN</sequence>
<feature type="signal peptide" evidence="1">
    <location>
        <begin position="1"/>
        <end position="22"/>
    </location>
</feature>
<keyword evidence="1" id="KW-0732">Signal</keyword>
<protein>
    <submittedName>
        <fullName evidence="2">Uncharacterized protein</fullName>
    </submittedName>
</protein>
<organism evidence="2 3">
    <name type="scientific">Sporomusa ovata</name>
    <dbReference type="NCBI Taxonomy" id="2378"/>
    <lineage>
        <taxon>Bacteria</taxon>
        <taxon>Bacillati</taxon>
        <taxon>Bacillota</taxon>
        <taxon>Negativicutes</taxon>
        <taxon>Selenomonadales</taxon>
        <taxon>Sporomusaceae</taxon>
        <taxon>Sporomusa</taxon>
    </lineage>
</organism>
<dbReference type="Proteomes" id="UP000049855">
    <property type="component" value="Unassembled WGS sequence"/>
</dbReference>
<evidence type="ECO:0000313" key="2">
    <source>
        <dbReference type="EMBL" id="CQR75020.1"/>
    </source>
</evidence>
<accession>A0A0U1L5S9</accession>
<feature type="chain" id="PRO_5006710797" evidence="1">
    <location>
        <begin position="23"/>
        <end position="196"/>
    </location>
</feature>
<evidence type="ECO:0000256" key="1">
    <source>
        <dbReference type="SAM" id="SignalP"/>
    </source>
</evidence>
<dbReference type="AlphaFoldDB" id="A0A0U1L5S9"/>
<gene>
    <name evidence="2" type="ORF">SpAn4DRAFT_4384</name>
</gene>
<proteinExistence type="predicted"/>
<dbReference type="EMBL" id="CTRP01000016">
    <property type="protein sequence ID" value="CQR75020.1"/>
    <property type="molecule type" value="Genomic_DNA"/>
</dbReference>
<name>A0A0U1L5S9_9FIRM</name>
<reference evidence="3" key="1">
    <citation type="submission" date="2015-03" db="EMBL/GenBank/DDBJ databases">
        <authorList>
            <person name="Nijsse Bart"/>
        </authorList>
    </citation>
    <scope>NUCLEOTIDE SEQUENCE [LARGE SCALE GENOMIC DNA]</scope>
</reference>